<name>A0A927MBU1_9ACTN</name>
<proteinExistence type="predicted"/>
<dbReference type="RefSeq" id="WP_192769595.1">
    <property type="nucleotide sequence ID" value="NZ_JADBEB010000001.1"/>
</dbReference>
<comment type="caution">
    <text evidence="2">The sequence shown here is derived from an EMBL/GenBank/DDBJ whole genome shotgun (WGS) entry which is preliminary data.</text>
</comment>
<keyword evidence="1" id="KW-0472">Membrane</keyword>
<dbReference type="AlphaFoldDB" id="A0A927MBU1"/>
<keyword evidence="1" id="KW-0812">Transmembrane</keyword>
<evidence type="ECO:0000313" key="2">
    <source>
        <dbReference type="EMBL" id="MBE1490271.1"/>
    </source>
</evidence>
<keyword evidence="1" id="KW-1133">Transmembrane helix</keyword>
<accession>A0A927MBU1</accession>
<dbReference type="EMBL" id="JADBEB010000001">
    <property type="protein sequence ID" value="MBE1490271.1"/>
    <property type="molecule type" value="Genomic_DNA"/>
</dbReference>
<feature type="transmembrane region" description="Helical" evidence="1">
    <location>
        <begin position="101"/>
        <end position="122"/>
    </location>
</feature>
<sequence length="134" mass="13755">MTARVILRTDALFEVILAACCLALAVTAPRSGLWRLPDSVPPAVAGGAGLTFLAAGALLWRLSRRPGRRLLFALAAANAATAVVAGVWWGAPVDAGSGTRLLLAASVAGLAALAVSQATVAFRQPTRFHRAASR</sequence>
<feature type="transmembrane region" description="Helical" evidence="1">
    <location>
        <begin position="43"/>
        <end position="63"/>
    </location>
</feature>
<protein>
    <submittedName>
        <fullName evidence="2">Uncharacterized protein</fullName>
    </submittedName>
</protein>
<reference evidence="2" key="1">
    <citation type="submission" date="2020-10" db="EMBL/GenBank/DDBJ databases">
        <title>Sequencing the genomes of 1000 actinobacteria strains.</title>
        <authorList>
            <person name="Klenk H.-P."/>
        </authorList>
    </citation>
    <scope>NUCLEOTIDE SEQUENCE</scope>
    <source>
        <strain evidence="2">DSM 46832</strain>
    </source>
</reference>
<evidence type="ECO:0000256" key="1">
    <source>
        <dbReference type="SAM" id="Phobius"/>
    </source>
</evidence>
<evidence type="ECO:0000313" key="3">
    <source>
        <dbReference type="Proteomes" id="UP000649753"/>
    </source>
</evidence>
<organism evidence="2 3">
    <name type="scientific">Plantactinospora soyae</name>
    <dbReference type="NCBI Taxonomy" id="1544732"/>
    <lineage>
        <taxon>Bacteria</taxon>
        <taxon>Bacillati</taxon>
        <taxon>Actinomycetota</taxon>
        <taxon>Actinomycetes</taxon>
        <taxon>Micromonosporales</taxon>
        <taxon>Micromonosporaceae</taxon>
        <taxon>Plantactinospora</taxon>
    </lineage>
</organism>
<keyword evidence="3" id="KW-1185">Reference proteome</keyword>
<feature type="transmembrane region" description="Helical" evidence="1">
    <location>
        <begin position="70"/>
        <end position="89"/>
    </location>
</feature>
<dbReference type="Proteomes" id="UP000649753">
    <property type="component" value="Unassembled WGS sequence"/>
</dbReference>
<gene>
    <name evidence="2" type="ORF">H4W31_005909</name>
</gene>